<accession>A0A9J6BHB3</accession>
<dbReference type="AlphaFoldDB" id="A0A9J6BHB3"/>
<evidence type="ECO:0008006" key="5">
    <source>
        <dbReference type="Google" id="ProtNLM"/>
    </source>
</evidence>
<dbReference type="OrthoDB" id="360327at2759"/>
<organism evidence="3 4">
    <name type="scientific">Polypedilum vanderplanki</name>
    <name type="common">Sleeping chironomid midge</name>
    <dbReference type="NCBI Taxonomy" id="319348"/>
    <lineage>
        <taxon>Eukaryota</taxon>
        <taxon>Metazoa</taxon>
        <taxon>Ecdysozoa</taxon>
        <taxon>Arthropoda</taxon>
        <taxon>Hexapoda</taxon>
        <taxon>Insecta</taxon>
        <taxon>Pterygota</taxon>
        <taxon>Neoptera</taxon>
        <taxon>Endopterygota</taxon>
        <taxon>Diptera</taxon>
        <taxon>Nematocera</taxon>
        <taxon>Chironomoidea</taxon>
        <taxon>Chironomidae</taxon>
        <taxon>Chironominae</taxon>
        <taxon>Polypedilum</taxon>
        <taxon>Polypedilum</taxon>
    </lineage>
</organism>
<dbReference type="Proteomes" id="UP001107558">
    <property type="component" value="Chromosome 4"/>
</dbReference>
<comment type="similarity">
    <text evidence="1">Belongs to the CWC16 family.</text>
</comment>
<dbReference type="PANTHER" id="PTHR12111:SF2">
    <property type="entry name" value="SPLICING FACTOR YJU2B-RELATED"/>
    <property type="match status" value="1"/>
</dbReference>
<feature type="region of interest" description="Disordered" evidence="2">
    <location>
        <begin position="286"/>
        <end position="322"/>
    </location>
</feature>
<gene>
    <name evidence="3" type="ORF">PVAND_016820</name>
</gene>
<protein>
    <recommendedName>
        <fullName evidence="5">Coiled-coil domain-containing protein</fullName>
    </recommendedName>
</protein>
<evidence type="ECO:0000313" key="4">
    <source>
        <dbReference type="Proteomes" id="UP001107558"/>
    </source>
</evidence>
<dbReference type="GO" id="GO:0005684">
    <property type="term" value="C:U2-type spliceosomal complex"/>
    <property type="evidence" value="ECO:0007669"/>
    <property type="project" value="TreeGrafter"/>
</dbReference>
<reference evidence="3" key="1">
    <citation type="submission" date="2021-03" db="EMBL/GenBank/DDBJ databases">
        <title>Chromosome level genome of the anhydrobiotic midge Polypedilum vanderplanki.</title>
        <authorList>
            <person name="Yoshida Y."/>
            <person name="Kikawada T."/>
            <person name="Gusev O."/>
        </authorList>
    </citation>
    <scope>NUCLEOTIDE SEQUENCE</scope>
    <source>
        <strain evidence="3">NIAS01</strain>
        <tissue evidence="3">Whole body or cell culture</tissue>
    </source>
</reference>
<dbReference type="InterPro" id="IPR007590">
    <property type="entry name" value="Saf4/Yju2"/>
</dbReference>
<dbReference type="EMBL" id="JADBJN010000004">
    <property type="protein sequence ID" value="KAG5668907.1"/>
    <property type="molecule type" value="Genomic_DNA"/>
</dbReference>
<evidence type="ECO:0000256" key="1">
    <source>
        <dbReference type="ARBA" id="ARBA00005595"/>
    </source>
</evidence>
<dbReference type="Pfam" id="PF04502">
    <property type="entry name" value="Saf4_Yju2"/>
    <property type="match status" value="1"/>
</dbReference>
<dbReference type="PANTHER" id="PTHR12111">
    <property type="entry name" value="SPLICING FACTOR YJU2"/>
    <property type="match status" value="1"/>
</dbReference>
<keyword evidence="4" id="KW-1185">Reference proteome</keyword>
<proteinExistence type="inferred from homology"/>
<evidence type="ECO:0000256" key="2">
    <source>
        <dbReference type="SAM" id="MobiDB-lite"/>
    </source>
</evidence>
<evidence type="ECO:0000313" key="3">
    <source>
        <dbReference type="EMBL" id="KAG5668907.1"/>
    </source>
</evidence>
<feature type="compositionally biased region" description="Low complexity" evidence="2">
    <location>
        <begin position="302"/>
        <end position="315"/>
    </location>
</feature>
<dbReference type="GO" id="GO:0000398">
    <property type="term" value="P:mRNA splicing, via spliceosome"/>
    <property type="evidence" value="ECO:0007669"/>
    <property type="project" value="InterPro"/>
</dbReference>
<name>A0A9J6BHB3_POLVA</name>
<feature type="compositionally biased region" description="Basic and acidic residues" evidence="2">
    <location>
        <begin position="288"/>
        <end position="301"/>
    </location>
</feature>
<comment type="caution">
    <text evidence="3">The sequence shown here is derived from an EMBL/GenBank/DDBJ whole genome shotgun (WGS) entry which is preliminary data.</text>
</comment>
<sequence length="322" mass="37179">MGERKGQNKYYPPDFFSNAKQMSKGLDAYHGHHRLRERGKKAHLGIIVIRFEMPYNIWCDGCKNHIGMGVRYNAEKQKVGNYYSTPIYEFKMKCHLCDNYFIIKTDPKNLDYEIISGARRQENRWDPTQNEQIVPETKETQRKLFDDAMYKLEHGVKDQKTAEDAKPALCKLFQRNEDVWRDSFEANSRLRAQFRKTKKEMKSAEDADNSVLNRTSLTGSVKLLPESEEDRQLAGLLKLHSTKSIAENSREKMKKIMEKPVLPTSGNFTKKKIVETKVADLGIIKKRKIEEEKAENNEKPKSLSLVGAYSSSSDSENGNNET</sequence>
<dbReference type="GO" id="GO:0071014">
    <property type="term" value="C:post-mRNA release spliceosomal complex"/>
    <property type="evidence" value="ECO:0007669"/>
    <property type="project" value="TreeGrafter"/>
</dbReference>